<accession>A0ABM1LI38</accession>
<dbReference type="RefSeq" id="XP_016647065.1">
    <property type="nucleotide sequence ID" value="XM_016791579.1"/>
</dbReference>
<dbReference type="Proteomes" id="UP000694861">
    <property type="component" value="Linkage group LG2"/>
</dbReference>
<dbReference type="Gene3D" id="3.40.50.300">
    <property type="entry name" value="P-loop containing nucleotide triphosphate hydrolases"/>
    <property type="match status" value="3"/>
</dbReference>
<gene>
    <name evidence="4" type="primary">LOC103322335</name>
</gene>
<feature type="domain" description="DNA2/NAM7 helicase helicase" evidence="1">
    <location>
        <begin position="279"/>
        <end position="363"/>
    </location>
</feature>
<evidence type="ECO:0000313" key="4">
    <source>
        <dbReference type="RefSeq" id="XP_016647065.1"/>
    </source>
</evidence>
<reference evidence="4" key="2">
    <citation type="submission" date="2025-08" db="UniProtKB">
        <authorList>
            <consortium name="RefSeq"/>
        </authorList>
    </citation>
    <scope>IDENTIFICATION</scope>
</reference>
<name>A0ABM1LI38_PRUMU</name>
<keyword evidence="3" id="KW-1185">Reference proteome</keyword>
<dbReference type="CDD" id="cd18808">
    <property type="entry name" value="SF1_C_Upf1"/>
    <property type="match status" value="1"/>
</dbReference>
<dbReference type="Pfam" id="PF13086">
    <property type="entry name" value="AAA_11"/>
    <property type="match status" value="2"/>
</dbReference>
<dbReference type="Pfam" id="PF13087">
    <property type="entry name" value="AAA_12"/>
    <property type="match status" value="1"/>
</dbReference>
<dbReference type="GeneID" id="103322335"/>
<dbReference type="PANTHER" id="PTHR10887:SF522">
    <property type="entry name" value="P-LOOP CONTAINING NUCLEOSIDE TRIPHOSPHATE HYDROLASES SUPERFAMILY PROTEIN"/>
    <property type="match status" value="1"/>
</dbReference>
<dbReference type="InterPro" id="IPR047187">
    <property type="entry name" value="SF1_C_Upf1"/>
</dbReference>
<dbReference type="InterPro" id="IPR027417">
    <property type="entry name" value="P-loop_NTPase"/>
</dbReference>
<dbReference type="InterPro" id="IPR041677">
    <property type="entry name" value="DNA2/NAM7_AAA_11"/>
</dbReference>
<evidence type="ECO:0000259" key="2">
    <source>
        <dbReference type="Pfam" id="PF13087"/>
    </source>
</evidence>
<feature type="domain" description="DNA2/NAM7 helicase-like C-terminal" evidence="2">
    <location>
        <begin position="980"/>
        <end position="1176"/>
    </location>
</feature>
<dbReference type="InterPro" id="IPR045055">
    <property type="entry name" value="DNA2/NAM7-like"/>
</dbReference>
<dbReference type="SUPFAM" id="SSF52540">
    <property type="entry name" value="P-loop containing nucleoside triphosphate hydrolases"/>
    <property type="match status" value="2"/>
</dbReference>
<organism evidence="3 4">
    <name type="scientific">Prunus mume</name>
    <name type="common">Japanese apricot</name>
    <name type="synonym">Armeniaca mume</name>
    <dbReference type="NCBI Taxonomy" id="102107"/>
    <lineage>
        <taxon>Eukaryota</taxon>
        <taxon>Viridiplantae</taxon>
        <taxon>Streptophyta</taxon>
        <taxon>Embryophyta</taxon>
        <taxon>Tracheophyta</taxon>
        <taxon>Spermatophyta</taxon>
        <taxon>Magnoliopsida</taxon>
        <taxon>eudicotyledons</taxon>
        <taxon>Gunneridae</taxon>
        <taxon>Pentapetalae</taxon>
        <taxon>rosids</taxon>
        <taxon>fabids</taxon>
        <taxon>Rosales</taxon>
        <taxon>Rosaceae</taxon>
        <taxon>Amygdaloideae</taxon>
        <taxon>Amygdaleae</taxon>
        <taxon>Prunus</taxon>
    </lineage>
</organism>
<proteinExistence type="predicted"/>
<dbReference type="PANTHER" id="PTHR10887">
    <property type="entry name" value="DNA2/NAM7 HELICASE FAMILY"/>
    <property type="match status" value="1"/>
</dbReference>
<evidence type="ECO:0000259" key="1">
    <source>
        <dbReference type="Pfam" id="PF13086"/>
    </source>
</evidence>
<sequence length="1233" mass="139175">MDEENEVKKPSEVADRSLIDLVFSWSLRNVLDRDLYKHQVTEIPKTFSTVASYMKSFIPSLIEETHADLLSSMMAISEAPICEILTVETSNHHKAPKDLFYEIKVRKTRETKINAGKYEPQVGDIFALTNIRPKCIDDLNRPGNFYLIAYVLGSKDDSSDKIPILSSKPISGEGYCCAPEIKLPQINNELTHVNFGSNRFKQIQSKRETLFAVYLMNMITNVRVWNALNSEQANTNIIKNVLKVQPTSPDGENSCTICFSKQIYSLALSRKWSKMCSDLNDSQKAAVLNCISLSNCHHHNAIKLIWGPPGTGKTKTVGMSLFTLFKLKCRTLTCAPTNTAVKLDESVKLLIIMDEENEVKKPSEVADRSLIDLVFSWSLRNVLDRDLYKHQVTEIPKTFSTVASYMKSFIPSLIEETHADLLSSMMAISEAPICEILTVETSNHHKAPKDLFYEIKVRKTRETKINAGKYEPQVGDIFALTNIRPKCIDDLNRPGNFYLIAYVLGSKDDSSDKIPILSSKPISGEGYCCAPEIKLPQINNELTHVNFGSNRFKQIQSKRETLFAVYLMNMITNVRVWNALNSEQANTNIIKNVLKVQPTSPDGENSCTICFSKQIYSLALSRKWSKMCSDLNDSQKAAVLNCISLSNCHHHNAIKLIWGPPGTGKTKTVGMSLFTLFKLKCRTLTCAPTNTAVLEVTARLLRLVNQSLNYGKYGLGDIILFGNVERMKIDKYNDLFEVFLDTRLDILSKCLAPLSGWKHWLESLIGLLEDPQLHYMLYVKRKREKHNKDDDQDDNSTSDDENHLLTFDEFVKKKIVYFSEQLETCMVNMYTHLPTSCISLEVVKDMITVLDLLTLIKSIMYWASVANHRLRLLLEEYCTQILKSLRAFSVPNLNDRQTIRNLCLANACLIFCTASSSAKLHTKGMAPLEMLVIDDAAQLKECESAIPLQLPGLRHAILIGDEMQLPAMVKSKLSENAEFGRSLFERLVLLGHKKLLLNVQYRMHPSISMFPKQEFYNNQILDGPNVNQVSYAKSFIDGRMYGPYSFINVANGKEEFDRGHSLKNMVEVAVVYEIVSSLYKEFTRTKKKVSVGVISPYNAQVNAIQLRVRNYSEVSGTDFSVRVRSVDGFQGGEEDVIIISTVRCNWNGSVGFLSDCQRANVVLTRARYCLWILGNEATLTNSNSIWKKIILDAKKRDCFYNADDDKNLAQAIAAARLDLNQTVCAAAGAEQFT</sequence>
<feature type="domain" description="DNA2/NAM7 helicase helicase" evidence="1">
    <location>
        <begin position="631"/>
        <end position="972"/>
    </location>
</feature>
<reference evidence="3" key="1">
    <citation type="journal article" date="2012" name="Nat. Commun.">
        <title>The genome of Prunus mume.</title>
        <authorList>
            <person name="Zhang Q."/>
            <person name="Chen W."/>
            <person name="Sun L."/>
            <person name="Zhao F."/>
            <person name="Huang B."/>
            <person name="Yang W."/>
            <person name="Tao Y."/>
            <person name="Wang J."/>
            <person name="Yuan Z."/>
            <person name="Fan G."/>
            <person name="Xing Z."/>
            <person name="Han C."/>
            <person name="Pan H."/>
            <person name="Zhong X."/>
            <person name="Shi W."/>
            <person name="Liang X."/>
            <person name="Du D."/>
            <person name="Sun F."/>
            <person name="Xu Z."/>
            <person name="Hao R."/>
            <person name="Lv T."/>
            <person name="Lv Y."/>
            <person name="Zheng Z."/>
            <person name="Sun M."/>
            <person name="Luo L."/>
            <person name="Cai M."/>
            <person name="Gao Y."/>
            <person name="Wang J."/>
            <person name="Yin Y."/>
            <person name="Xu X."/>
            <person name="Cheng T."/>
            <person name="Wang J."/>
        </authorList>
    </citation>
    <scope>NUCLEOTIDE SEQUENCE [LARGE SCALE GENOMIC DNA]</scope>
</reference>
<evidence type="ECO:0000313" key="3">
    <source>
        <dbReference type="Proteomes" id="UP000694861"/>
    </source>
</evidence>
<protein>
    <submittedName>
        <fullName evidence="4">Helicase SEN1-like</fullName>
    </submittedName>
</protein>
<dbReference type="InterPro" id="IPR041679">
    <property type="entry name" value="DNA2/NAM7-like_C"/>
</dbReference>